<dbReference type="RefSeq" id="WP_175035614.1">
    <property type="nucleotide sequence ID" value="NZ_CABVPW010000064.1"/>
</dbReference>
<dbReference type="Pfam" id="PF05954">
    <property type="entry name" value="Phage_GPD"/>
    <property type="match status" value="1"/>
</dbReference>
<comment type="similarity">
    <text evidence="2">Belongs to the VgrG protein family.</text>
</comment>
<dbReference type="Proteomes" id="UP000494218">
    <property type="component" value="Unassembled WGS sequence"/>
</dbReference>
<evidence type="ECO:0000313" key="6">
    <source>
        <dbReference type="EMBL" id="VWC49499.1"/>
    </source>
</evidence>
<dbReference type="InterPro" id="IPR050708">
    <property type="entry name" value="T6SS_VgrG/RHS"/>
</dbReference>
<dbReference type="InterPro" id="IPR006533">
    <property type="entry name" value="T6SS_Vgr_RhsGE"/>
</dbReference>
<dbReference type="Gene3D" id="3.55.50.10">
    <property type="entry name" value="Baseplate protein-like domains"/>
    <property type="match status" value="1"/>
</dbReference>
<evidence type="ECO:0000256" key="3">
    <source>
        <dbReference type="ARBA" id="ARBA00022525"/>
    </source>
</evidence>
<dbReference type="Gene3D" id="2.40.50.230">
    <property type="entry name" value="Gp5 N-terminal domain"/>
    <property type="match status" value="1"/>
</dbReference>
<dbReference type="InterPro" id="IPR054030">
    <property type="entry name" value="Gp5_Vgr_C"/>
</dbReference>
<dbReference type="PANTHER" id="PTHR32305">
    <property type="match status" value="1"/>
</dbReference>
<reference evidence="6 7" key="1">
    <citation type="submission" date="2019-09" db="EMBL/GenBank/DDBJ databases">
        <authorList>
            <person name="Depoorter E."/>
        </authorList>
    </citation>
    <scope>NUCLEOTIDE SEQUENCE [LARGE SCALE GENOMIC DNA]</scope>
    <source>
        <strain evidence="6">LMG 23254</strain>
    </source>
</reference>
<dbReference type="Pfam" id="PF04717">
    <property type="entry name" value="Phage_base_V"/>
    <property type="match status" value="1"/>
</dbReference>
<dbReference type="InterPro" id="IPR006531">
    <property type="entry name" value="Gp5/Vgr_OB"/>
</dbReference>
<feature type="domain" description="Gp5/Type VI secretion system Vgr protein OB-fold" evidence="4">
    <location>
        <begin position="370"/>
        <end position="438"/>
    </location>
</feature>
<evidence type="ECO:0000259" key="5">
    <source>
        <dbReference type="Pfam" id="PF22178"/>
    </source>
</evidence>
<dbReference type="SUPFAM" id="SSF69349">
    <property type="entry name" value="Phage fibre proteins"/>
    <property type="match status" value="1"/>
</dbReference>
<dbReference type="AlphaFoldDB" id="A0A6P2SVT1"/>
<dbReference type="SUPFAM" id="SSF69279">
    <property type="entry name" value="Phage tail proteins"/>
    <property type="match status" value="2"/>
</dbReference>
<protein>
    <submittedName>
        <fullName evidence="6">Rhs element Vgr protein</fullName>
    </submittedName>
</protein>
<dbReference type="Pfam" id="PF22178">
    <property type="entry name" value="Gp5_trimer_C"/>
    <property type="match status" value="1"/>
</dbReference>
<dbReference type="NCBIfam" id="TIGR03361">
    <property type="entry name" value="VI_Rhs_Vgr"/>
    <property type="match status" value="1"/>
</dbReference>
<accession>A0A6P2SVT1</accession>
<dbReference type="EMBL" id="CABVPW010000064">
    <property type="protein sequence ID" value="VWC49499.1"/>
    <property type="molecule type" value="Genomic_DNA"/>
</dbReference>
<sequence length="662" mass="72409">MSRSPLSGADSRLLFIGVPFESFLVVTLEGREAVSDGVELRVHVTGDAVPVALASLIGKQATLSLAWGDAPRQINAVCTRAAQLPSTGEGCHYELELRSWPWLLRLASSNWIFQGKTTQQIVEAVFNKHGATDYSFSLTGHYAPREYCVQYAETDFAFVCRLFEEEGWFYYFRHENGKHTMTIADSNDGFSSLPGITQIEYIHGRSGRIETGRILYCKLVRQTTTAAWTSSDFAYLTPASQLFSQARASADGPVLYEYPGCYQTSAAGSTVAKRRIDELQADAFRLSGDSDCRVLTPGYRFTLSGHESDDANIEWVVLDVTHEATHDAYLNRFDAIPGDTPFRGARKTRRQFMPTQTATVVGKGGEAMWTDKYGRVKVQFHWDRDGQFDENSSCWIRVAQSWAGKSFGAQFMPRVGDEVVVTFINGDPDRPLITGSVYNGVNLPPYALPDNQTQSGIKTRTSEGGAGFNELRFEDRKDNEEVFLQAQKDLKVNVLNDAAWTIDHDETSTIGNARTHTVKQGDDMLFVEQGNRSSTVKTGNETVEIAGTRTVKAGGNEQREVGGNFEQTVSGDYTLTVDGNLTIKVMGTLTLHSTGDLNAKTDGSMTHQAALSLVNKAGASLTNKSDGALSNEGLSVSNKGSAEQTVDGGALLTVKGGIIKMN</sequence>
<comment type="subcellular location">
    <subcellularLocation>
        <location evidence="1">Secreted</location>
    </subcellularLocation>
</comment>
<dbReference type="InterPro" id="IPR037026">
    <property type="entry name" value="Vgr_OB-fold_dom_sf"/>
</dbReference>
<proteinExistence type="inferred from homology"/>
<dbReference type="InterPro" id="IPR017847">
    <property type="entry name" value="T6SS_RhsGE_Vgr_subset"/>
</dbReference>
<dbReference type="PANTHER" id="PTHR32305:SF15">
    <property type="entry name" value="PROTEIN RHSA-RELATED"/>
    <property type="match status" value="1"/>
</dbReference>
<evidence type="ECO:0000256" key="2">
    <source>
        <dbReference type="ARBA" id="ARBA00005558"/>
    </source>
</evidence>
<organism evidence="6 7">
    <name type="scientific">Burkholderia lata (strain ATCC 17760 / DSM 23089 / LMG 22485 / NCIMB 9086 / R18194 / 383)</name>
    <dbReference type="NCBI Taxonomy" id="482957"/>
    <lineage>
        <taxon>Bacteria</taxon>
        <taxon>Pseudomonadati</taxon>
        <taxon>Pseudomonadota</taxon>
        <taxon>Betaproteobacteria</taxon>
        <taxon>Burkholderiales</taxon>
        <taxon>Burkholderiaceae</taxon>
        <taxon>Burkholderia</taxon>
        <taxon>Burkholderia cepacia complex</taxon>
    </lineage>
</organism>
<feature type="domain" description="Gp5/Type VI secretion system Vgr C-terminal trimerisation" evidence="5">
    <location>
        <begin position="455"/>
        <end position="576"/>
    </location>
</feature>
<evidence type="ECO:0000256" key="1">
    <source>
        <dbReference type="ARBA" id="ARBA00004613"/>
    </source>
</evidence>
<evidence type="ECO:0000313" key="7">
    <source>
        <dbReference type="Proteomes" id="UP000494218"/>
    </source>
</evidence>
<dbReference type="SUPFAM" id="SSF69255">
    <property type="entry name" value="gp5 N-terminal domain-like"/>
    <property type="match status" value="1"/>
</dbReference>
<dbReference type="GO" id="GO:0005576">
    <property type="term" value="C:extracellular region"/>
    <property type="evidence" value="ECO:0007669"/>
    <property type="project" value="UniProtKB-SubCell"/>
</dbReference>
<keyword evidence="3" id="KW-0964">Secreted</keyword>
<dbReference type="Gene3D" id="4.10.220.110">
    <property type="match status" value="1"/>
</dbReference>
<evidence type="ECO:0000259" key="4">
    <source>
        <dbReference type="Pfam" id="PF04717"/>
    </source>
</evidence>
<dbReference type="Gene3D" id="2.30.110.50">
    <property type="match status" value="1"/>
</dbReference>
<name>A0A6P2SVT1_BURL3</name>
<dbReference type="NCBIfam" id="TIGR01646">
    <property type="entry name" value="vgr_GE"/>
    <property type="match status" value="1"/>
</dbReference>
<gene>
    <name evidence="6" type="ORF">BLA23254_07670</name>
</gene>